<evidence type="ECO:0000313" key="3">
    <source>
        <dbReference type="EMBL" id="APE43648.1"/>
    </source>
</evidence>
<protein>
    <recommendedName>
        <fullName evidence="2">Phage head morphogenesis domain-containing protein</fullName>
    </recommendedName>
</protein>
<dbReference type="EMBL" id="CP018076">
    <property type="protein sequence ID" value="APE43648.1"/>
    <property type="molecule type" value="Genomic_DNA"/>
</dbReference>
<accession>A0A1J0WHK0</accession>
<dbReference type="Pfam" id="PF04233">
    <property type="entry name" value="Phage_Mu_F"/>
    <property type="match status" value="1"/>
</dbReference>
<dbReference type="Proteomes" id="UP000181897">
    <property type="component" value="Chromosome"/>
</dbReference>
<dbReference type="OrthoDB" id="9813502at2"/>
<dbReference type="RefSeq" id="WP_071971982.1">
    <property type="nucleotide sequence ID" value="NZ_CP018076.1"/>
</dbReference>
<organism evidence="3 4">
    <name type="scientific">Sulfitobacter alexandrii</name>
    <dbReference type="NCBI Taxonomy" id="1917485"/>
    <lineage>
        <taxon>Bacteria</taxon>
        <taxon>Pseudomonadati</taxon>
        <taxon>Pseudomonadota</taxon>
        <taxon>Alphaproteobacteria</taxon>
        <taxon>Rhodobacterales</taxon>
        <taxon>Roseobacteraceae</taxon>
        <taxon>Sulfitobacter</taxon>
    </lineage>
</organism>
<keyword evidence="4" id="KW-1185">Reference proteome</keyword>
<dbReference type="STRING" id="1917485.BOO69_09645"/>
<gene>
    <name evidence="3" type="ORF">BOO69_09645</name>
</gene>
<sequence>MAEIELQPLAPREALEFFRSKGFAPQLQRFDYRDFWREEHARGFVVAKAMRDDVLAEIRSAVDAGLAEGTTLQQFQRDLAPRLRAMGWWGKGIERDPVTGELTEVELGSMRRLKVIFDTNLRTAYAAGQWARLQRTKAFLPYLEYRQVDRETKREEHEPFDGLILPIDHPLWGRIFPPNGWFCACYVRPMNDRMLEREGKRLTTDEEIADLEASPWTNPRTGETGQLLDGLDPSFASNPGQAWLEIDDRHAASALDLPPTHVAADRGYVKELAALRLRDPRNAALVYALDAPPEDPPAGLTRTSADDGQPAPLSEDMRALLDGPGGRNVLIRAEGTSAPFRVDDVTKLLASPALDQVALVYPDGSIFRIGRASEAQADLAARFAYLDRRAQDVAAAWPGRETLSSLELTLVARHALLRALAERGTLSYAAAPSGRIARLLGPAVDLIPLMGGLIDQVI</sequence>
<evidence type="ECO:0000313" key="4">
    <source>
        <dbReference type="Proteomes" id="UP000181897"/>
    </source>
</evidence>
<dbReference type="InterPro" id="IPR006528">
    <property type="entry name" value="Phage_head_morphogenesis_dom"/>
</dbReference>
<dbReference type="AlphaFoldDB" id="A0A1J0WHK0"/>
<proteinExistence type="predicted"/>
<reference evidence="3 4" key="1">
    <citation type="submission" date="2016-11" db="EMBL/GenBank/DDBJ databases">
        <title>Complete genome sequence of Sulfitobacter sp. AM1-D1, a toxic bacteria associated with marine dinoflagellate Alexandrium minutum in East China Sea.</title>
        <authorList>
            <person name="Yang Q."/>
            <person name="Zhang X."/>
            <person name="Tian X."/>
        </authorList>
    </citation>
    <scope>NUCLEOTIDE SEQUENCE [LARGE SCALE GENOMIC DNA]</scope>
    <source>
        <strain evidence="3 4">AM1-D1</strain>
    </source>
</reference>
<feature type="domain" description="Phage head morphogenesis" evidence="2">
    <location>
        <begin position="57"/>
        <end position="187"/>
    </location>
</feature>
<evidence type="ECO:0000256" key="1">
    <source>
        <dbReference type="SAM" id="MobiDB-lite"/>
    </source>
</evidence>
<evidence type="ECO:0000259" key="2">
    <source>
        <dbReference type="Pfam" id="PF04233"/>
    </source>
</evidence>
<dbReference type="KEGG" id="suam:BOO69_09645"/>
<feature type="region of interest" description="Disordered" evidence="1">
    <location>
        <begin position="290"/>
        <end position="312"/>
    </location>
</feature>
<name>A0A1J0WHK0_9RHOB</name>